<accession>A0AAV0WBN7</accession>
<proteinExistence type="predicted"/>
<evidence type="ECO:0000313" key="1">
    <source>
        <dbReference type="EMBL" id="CAI6353172.1"/>
    </source>
</evidence>
<keyword evidence="2" id="KW-1185">Reference proteome</keyword>
<name>A0AAV0WBN7_9HEMI</name>
<evidence type="ECO:0000313" key="2">
    <source>
        <dbReference type="Proteomes" id="UP001160148"/>
    </source>
</evidence>
<dbReference type="EMBL" id="CARXXK010000002">
    <property type="protein sequence ID" value="CAI6353172.1"/>
    <property type="molecule type" value="Genomic_DNA"/>
</dbReference>
<dbReference type="Proteomes" id="UP001160148">
    <property type="component" value="Unassembled WGS sequence"/>
</dbReference>
<comment type="caution">
    <text evidence="1">The sequence shown here is derived from an EMBL/GenBank/DDBJ whole genome shotgun (WGS) entry which is preliminary data.</text>
</comment>
<gene>
    <name evidence="1" type="ORF">MEUPH1_LOCUS9320</name>
</gene>
<reference evidence="1 2" key="1">
    <citation type="submission" date="2023-01" db="EMBL/GenBank/DDBJ databases">
        <authorList>
            <person name="Whitehead M."/>
        </authorList>
    </citation>
    <scope>NUCLEOTIDE SEQUENCE [LARGE SCALE GENOMIC DNA]</scope>
</reference>
<organism evidence="1 2">
    <name type="scientific">Macrosiphum euphorbiae</name>
    <name type="common">potato aphid</name>
    <dbReference type="NCBI Taxonomy" id="13131"/>
    <lineage>
        <taxon>Eukaryota</taxon>
        <taxon>Metazoa</taxon>
        <taxon>Ecdysozoa</taxon>
        <taxon>Arthropoda</taxon>
        <taxon>Hexapoda</taxon>
        <taxon>Insecta</taxon>
        <taxon>Pterygota</taxon>
        <taxon>Neoptera</taxon>
        <taxon>Paraneoptera</taxon>
        <taxon>Hemiptera</taxon>
        <taxon>Sternorrhyncha</taxon>
        <taxon>Aphidomorpha</taxon>
        <taxon>Aphidoidea</taxon>
        <taxon>Aphididae</taxon>
        <taxon>Macrosiphini</taxon>
        <taxon>Macrosiphum</taxon>
    </lineage>
</organism>
<protein>
    <submittedName>
        <fullName evidence="1">Uncharacterized protein</fullName>
    </submittedName>
</protein>
<dbReference type="AlphaFoldDB" id="A0AAV0WBN7"/>
<sequence>MAMDMLTKAQKNIESLRNDDMFQNIYESTKKDGKVYNFDLQLSTSSNRRRRVPRQYDEKLRDQALEDSVVSYKVNTYFVILDIISADLKKKI</sequence>